<dbReference type="PROSITE" id="PS51340">
    <property type="entry name" value="MOSC"/>
    <property type="match status" value="1"/>
</dbReference>
<dbReference type="KEGG" id="gai:IMCC3135_02900"/>
<dbReference type="InterPro" id="IPR005303">
    <property type="entry name" value="MOCOS_middle"/>
</dbReference>
<dbReference type="GO" id="GO:0003824">
    <property type="term" value="F:catalytic activity"/>
    <property type="evidence" value="ECO:0007669"/>
    <property type="project" value="InterPro"/>
</dbReference>
<reference evidence="2 3" key="1">
    <citation type="submission" date="2016-12" db="EMBL/GenBank/DDBJ databases">
        <authorList>
            <person name="Song W.-J."/>
            <person name="Kurnit D.M."/>
        </authorList>
    </citation>
    <scope>NUCLEOTIDE SEQUENCE [LARGE SCALE GENOMIC DNA]</scope>
    <source>
        <strain evidence="2 3">IMCC3135</strain>
    </source>
</reference>
<proteinExistence type="predicted"/>
<feature type="domain" description="MOSC" evidence="1">
    <location>
        <begin position="100"/>
        <end position="255"/>
    </location>
</feature>
<dbReference type="Pfam" id="PF03476">
    <property type="entry name" value="MOSC_N"/>
    <property type="match status" value="1"/>
</dbReference>
<accession>A0A2Z2NI13</accession>
<gene>
    <name evidence="2" type="ORF">IMCC3135_02900</name>
</gene>
<organism evidence="2 3">
    <name type="scientific">Granulosicoccus antarcticus IMCC3135</name>
    <dbReference type="NCBI Taxonomy" id="1192854"/>
    <lineage>
        <taxon>Bacteria</taxon>
        <taxon>Pseudomonadati</taxon>
        <taxon>Pseudomonadota</taxon>
        <taxon>Gammaproteobacteria</taxon>
        <taxon>Chromatiales</taxon>
        <taxon>Granulosicoccaceae</taxon>
        <taxon>Granulosicoccus</taxon>
    </lineage>
</organism>
<evidence type="ECO:0000259" key="1">
    <source>
        <dbReference type="PROSITE" id="PS51340"/>
    </source>
</evidence>
<dbReference type="Gene3D" id="2.40.33.20">
    <property type="entry name" value="PK beta-barrel domain-like"/>
    <property type="match status" value="1"/>
</dbReference>
<dbReference type="InterPro" id="IPR005302">
    <property type="entry name" value="MoCF_Sase_C"/>
</dbReference>
<dbReference type="Proteomes" id="UP000250079">
    <property type="component" value="Chromosome"/>
</dbReference>
<dbReference type="GO" id="GO:0030170">
    <property type="term" value="F:pyridoxal phosphate binding"/>
    <property type="evidence" value="ECO:0007669"/>
    <property type="project" value="InterPro"/>
</dbReference>
<dbReference type="GO" id="GO:0030151">
    <property type="term" value="F:molybdenum ion binding"/>
    <property type="evidence" value="ECO:0007669"/>
    <property type="project" value="InterPro"/>
</dbReference>
<dbReference type="AlphaFoldDB" id="A0A2Z2NI13"/>
<evidence type="ECO:0000313" key="3">
    <source>
        <dbReference type="Proteomes" id="UP000250079"/>
    </source>
</evidence>
<dbReference type="OrthoDB" id="581532at2"/>
<protein>
    <recommendedName>
        <fullName evidence="1">MOSC domain-containing protein</fullName>
    </recommendedName>
</protein>
<name>A0A2Z2NI13_9GAMM</name>
<sequence length="255" mass="27895">MKIEALNRFPVKGLSAQALDSVILNMGQGFPCDRKFGFARPNSGFDPADPKPLPKTKFYMLARDASLALLSTEYDEESGVLSLSASENSGRFDIGTVDGKQQASQFIKSYLSLSDDETPQLHEASPHRFTDVSVDSTEMMNAVSIINLDSVDAFSKAIGQDVDPNRFRANIQISGLPAFSELEMLGQEISVGSVRLKIVKRTRRCPATEVNLKTGERDIRTPKMLREHYGHLDMGVYAQVKHGGVLSVGGIVELG</sequence>
<dbReference type="Pfam" id="PF03473">
    <property type="entry name" value="MOSC"/>
    <property type="match status" value="1"/>
</dbReference>
<evidence type="ECO:0000313" key="2">
    <source>
        <dbReference type="EMBL" id="ASJ70693.1"/>
    </source>
</evidence>
<dbReference type="RefSeq" id="WP_088916210.1">
    <property type="nucleotide sequence ID" value="NZ_CP018632.1"/>
</dbReference>
<keyword evidence="3" id="KW-1185">Reference proteome</keyword>
<dbReference type="SUPFAM" id="SSF50800">
    <property type="entry name" value="PK beta-barrel domain-like"/>
    <property type="match status" value="1"/>
</dbReference>
<dbReference type="InterPro" id="IPR011037">
    <property type="entry name" value="Pyrv_Knase-like_insert_dom_sf"/>
</dbReference>
<dbReference type="EMBL" id="CP018632">
    <property type="protein sequence ID" value="ASJ70693.1"/>
    <property type="molecule type" value="Genomic_DNA"/>
</dbReference>